<feature type="transmembrane region" description="Helical" evidence="11">
    <location>
        <begin position="115"/>
        <end position="135"/>
    </location>
</feature>
<feature type="transmembrane region" description="Helical" evidence="11">
    <location>
        <begin position="282"/>
        <end position="301"/>
    </location>
</feature>
<dbReference type="SUPFAM" id="SSF51735">
    <property type="entry name" value="NAD(P)-binding Rossmann-fold domains"/>
    <property type="match status" value="1"/>
</dbReference>
<dbReference type="GO" id="GO:1902600">
    <property type="term" value="P:proton transmembrane transport"/>
    <property type="evidence" value="ECO:0007669"/>
    <property type="project" value="InterPro"/>
</dbReference>
<feature type="transmembrane region" description="Helical" evidence="11">
    <location>
        <begin position="192"/>
        <end position="216"/>
    </location>
</feature>
<dbReference type="EMBL" id="NJIH01000002">
    <property type="protein sequence ID" value="OWT65456.1"/>
    <property type="molecule type" value="Genomic_DNA"/>
</dbReference>
<keyword evidence="10 11" id="KW-0472">Membrane</keyword>
<dbReference type="FunFam" id="3.40.50.720:FF:000036">
    <property type="entry name" value="Glutathione-regulated potassium-efflux system protein KefB"/>
    <property type="match status" value="1"/>
</dbReference>
<evidence type="ECO:0000256" key="10">
    <source>
        <dbReference type="ARBA" id="ARBA00023136"/>
    </source>
</evidence>
<dbReference type="InterPro" id="IPR036291">
    <property type="entry name" value="NAD(P)-bd_dom_sf"/>
</dbReference>
<feature type="transmembrane region" description="Helical" evidence="11">
    <location>
        <begin position="340"/>
        <end position="364"/>
    </location>
</feature>
<gene>
    <name evidence="13" type="ORF">CEY11_01550</name>
</gene>
<evidence type="ECO:0000256" key="2">
    <source>
        <dbReference type="ARBA" id="ARBA00005551"/>
    </source>
</evidence>
<evidence type="ECO:0000256" key="4">
    <source>
        <dbReference type="ARBA" id="ARBA00022449"/>
    </source>
</evidence>
<feature type="transmembrane region" description="Helical" evidence="11">
    <location>
        <begin position="370"/>
        <end position="391"/>
    </location>
</feature>
<dbReference type="GO" id="GO:0006813">
    <property type="term" value="P:potassium ion transport"/>
    <property type="evidence" value="ECO:0007669"/>
    <property type="project" value="UniProtKB-KW"/>
</dbReference>
<comment type="similarity">
    <text evidence="2">Belongs to the monovalent cation:proton antiporter 2 (CPA2) transporter (TC 2.A.37) family.</text>
</comment>
<dbReference type="PANTHER" id="PTHR46157:SF4">
    <property type="entry name" value="K(+) EFFLUX ANTIPORTER 3, CHLOROPLASTIC"/>
    <property type="match status" value="1"/>
</dbReference>
<keyword evidence="8 11" id="KW-1133">Transmembrane helix</keyword>
<dbReference type="OrthoDB" id="9781411at2"/>
<evidence type="ECO:0000256" key="6">
    <source>
        <dbReference type="ARBA" id="ARBA00022692"/>
    </source>
</evidence>
<dbReference type="GO" id="GO:0012505">
    <property type="term" value="C:endomembrane system"/>
    <property type="evidence" value="ECO:0007669"/>
    <property type="project" value="UniProtKB-SubCell"/>
</dbReference>
<evidence type="ECO:0000256" key="5">
    <source>
        <dbReference type="ARBA" id="ARBA00022538"/>
    </source>
</evidence>
<sequence length="622" mass="66089">MEGASVLWLALIYLTAGVIAVPWAQRLGLGSVLGYIAAGVIIGPFALHLVGDQTGIRHFSEFGVVIMLFLIGLEVRPSLLWSMRGAFFGLGTSQVVATGLALAGTAMLFGLPWRASLALGFILSLSSTAIVLQIFEEKGLQHTTAGRASFGILLFQDVSTIPMFAALPLLALNTATAPAAQQGQGSGLLESYPGWVHALAVLAAVAVVIGAGRYLARPAFRYIARTRSRDIFTAAALLLVIAVALLMETVGLSPALGAFLAGMVMADSEFRRELEGDIEPFRGLLLGLFFISIGASMNLGLIATRPLALAACVLALIVIKAAVAFCVARAFRMGGRAAGLTAVALAQGGEFAFVLLGIAAASNILTPDQVALATVTVAISMALTPLLLILYERRCAAGLSSAPEPENEAFDDTPDVIVAGFGRFGQIAARLLLVNGFKTSTLEASAEQVELVRRFGRRVYYGDATRLDLLEAAGAAQAKVLVVAIDDRDQAEKLVELARAHFPNLQILARAYDRRHAYRLLDKGAEVVERETFEAGLTLGAEALKALGFKSVQAARAARLFRRHDENMFRALAPLWRDEERFVVASRESSERMNDLLAADIQEMLQESSAKDAPPADSAAAV</sequence>
<evidence type="ECO:0000313" key="13">
    <source>
        <dbReference type="EMBL" id="OWT65456.1"/>
    </source>
</evidence>
<evidence type="ECO:0000256" key="3">
    <source>
        <dbReference type="ARBA" id="ARBA00022448"/>
    </source>
</evidence>
<dbReference type="NCBIfam" id="TIGR00932">
    <property type="entry name" value="2a37"/>
    <property type="match status" value="1"/>
</dbReference>
<dbReference type="PROSITE" id="PS51201">
    <property type="entry name" value="RCK_N"/>
    <property type="match status" value="1"/>
</dbReference>
<evidence type="ECO:0000256" key="1">
    <source>
        <dbReference type="ARBA" id="ARBA00004127"/>
    </source>
</evidence>
<keyword evidence="4" id="KW-0050">Antiport</keyword>
<name>A0A225MVY2_9BURK</name>
<dbReference type="PANTHER" id="PTHR46157">
    <property type="entry name" value="K(+) EFFLUX ANTIPORTER 3, CHLOROPLASTIC"/>
    <property type="match status" value="1"/>
</dbReference>
<keyword evidence="7" id="KW-0630">Potassium</keyword>
<keyword evidence="9" id="KW-0406">Ion transport</keyword>
<protein>
    <submittedName>
        <fullName evidence="13">Potassium transporter</fullName>
    </submittedName>
</protein>
<evidence type="ECO:0000313" key="14">
    <source>
        <dbReference type="Proteomes" id="UP000214603"/>
    </source>
</evidence>
<dbReference type="Pfam" id="PF02254">
    <property type="entry name" value="TrkA_N"/>
    <property type="match status" value="1"/>
</dbReference>
<dbReference type="Gene3D" id="1.20.1530.20">
    <property type="match status" value="1"/>
</dbReference>
<feature type="transmembrane region" description="Helical" evidence="11">
    <location>
        <begin position="56"/>
        <end position="75"/>
    </location>
</feature>
<keyword evidence="6 11" id="KW-0812">Transmembrane</keyword>
<proteinExistence type="inferred from homology"/>
<dbReference type="Proteomes" id="UP000214603">
    <property type="component" value="Unassembled WGS sequence"/>
</dbReference>
<organism evidence="13 14">
    <name type="scientific">Candidimonas nitroreducens</name>
    <dbReference type="NCBI Taxonomy" id="683354"/>
    <lineage>
        <taxon>Bacteria</taxon>
        <taxon>Pseudomonadati</taxon>
        <taxon>Pseudomonadota</taxon>
        <taxon>Betaproteobacteria</taxon>
        <taxon>Burkholderiales</taxon>
        <taxon>Alcaligenaceae</taxon>
        <taxon>Candidimonas</taxon>
    </lineage>
</organism>
<dbReference type="GO" id="GO:0015297">
    <property type="term" value="F:antiporter activity"/>
    <property type="evidence" value="ECO:0007669"/>
    <property type="project" value="UniProtKB-KW"/>
</dbReference>
<evidence type="ECO:0000259" key="12">
    <source>
        <dbReference type="PROSITE" id="PS51201"/>
    </source>
</evidence>
<dbReference type="InterPro" id="IPR004771">
    <property type="entry name" value="K/H_exchanger"/>
</dbReference>
<dbReference type="GO" id="GO:0008324">
    <property type="term" value="F:monoatomic cation transmembrane transporter activity"/>
    <property type="evidence" value="ECO:0007669"/>
    <property type="project" value="InterPro"/>
</dbReference>
<dbReference type="GO" id="GO:0005886">
    <property type="term" value="C:plasma membrane"/>
    <property type="evidence" value="ECO:0007669"/>
    <property type="project" value="TreeGrafter"/>
</dbReference>
<comment type="subcellular location">
    <subcellularLocation>
        <location evidence="1">Endomembrane system</location>
        <topology evidence="1">Multi-pass membrane protein</topology>
    </subcellularLocation>
</comment>
<feature type="transmembrane region" description="Helical" evidence="11">
    <location>
        <begin position="6"/>
        <end position="25"/>
    </location>
</feature>
<keyword evidence="3" id="KW-0813">Transport</keyword>
<feature type="domain" description="RCK N-terminal" evidence="12">
    <location>
        <begin position="413"/>
        <end position="529"/>
    </location>
</feature>
<dbReference type="Pfam" id="PF00999">
    <property type="entry name" value="Na_H_Exchanger"/>
    <property type="match status" value="1"/>
</dbReference>
<evidence type="ECO:0000256" key="11">
    <source>
        <dbReference type="SAM" id="Phobius"/>
    </source>
</evidence>
<accession>A0A225MVY2</accession>
<evidence type="ECO:0000256" key="9">
    <source>
        <dbReference type="ARBA" id="ARBA00023065"/>
    </source>
</evidence>
<dbReference type="AlphaFoldDB" id="A0A225MVY2"/>
<evidence type="ECO:0000256" key="7">
    <source>
        <dbReference type="ARBA" id="ARBA00022958"/>
    </source>
</evidence>
<feature type="transmembrane region" description="Helical" evidence="11">
    <location>
        <begin position="87"/>
        <end position="109"/>
    </location>
</feature>
<dbReference type="Gene3D" id="3.40.50.720">
    <property type="entry name" value="NAD(P)-binding Rossmann-like Domain"/>
    <property type="match status" value="1"/>
</dbReference>
<dbReference type="InterPro" id="IPR003148">
    <property type="entry name" value="RCK_N"/>
</dbReference>
<reference evidence="14" key="1">
    <citation type="submission" date="2017-06" db="EMBL/GenBank/DDBJ databases">
        <title>Herbaspirillum phytohormonus sp. nov., isolated from the root nodule of Robinia pseudoacacia in lead-zinc mine.</title>
        <authorList>
            <person name="Fan M."/>
            <person name="Lin Y."/>
        </authorList>
    </citation>
    <scope>NUCLEOTIDE SEQUENCE [LARGE SCALE GENOMIC DNA]</scope>
    <source>
        <strain evidence="14">SC-089</strain>
    </source>
</reference>
<dbReference type="InterPro" id="IPR038770">
    <property type="entry name" value="Na+/solute_symporter_sf"/>
</dbReference>
<feature type="transmembrane region" description="Helical" evidence="11">
    <location>
        <begin position="147"/>
        <end position="172"/>
    </location>
</feature>
<feature type="transmembrane region" description="Helical" evidence="11">
    <location>
        <begin position="307"/>
        <end position="328"/>
    </location>
</feature>
<keyword evidence="14" id="KW-1185">Reference proteome</keyword>
<evidence type="ECO:0000256" key="8">
    <source>
        <dbReference type="ARBA" id="ARBA00022989"/>
    </source>
</evidence>
<keyword evidence="5" id="KW-0633">Potassium transport</keyword>
<comment type="caution">
    <text evidence="13">The sequence shown here is derived from an EMBL/GenBank/DDBJ whole genome shotgun (WGS) entry which is preliminary data.</text>
</comment>
<dbReference type="RefSeq" id="WP_088601606.1">
    <property type="nucleotide sequence ID" value="NZ_NJIH01000002.1"/>
</dbReference>
<feature type="transmembrane region" description="Helical" evidence="11">
    <location>
        <begin position="32"/>
        <end position="50"/>
    </location>
</feature>
<dbReference type="InterPro" id="IPR006153">
    <property type="entry name" value="Cation/H_exchanger_TM"/>
</dbReference>